<protein>
    <recommendedName>
        <fullName evidence="9">Cobalamin biosynthesis protein CobD</fullName>
    </recommendedName>
</protein>
<evidence type="ECO:0000256" key="1">
    <source>
        <dbReference type="ARBA" id="ARBA00004651"/>
    </source>
</evidence>
<evidence type="ECO:0000256" key="2">
    <source>
        <dbReference type="ARBA" id="ARBA00004953"/>
    </source>
</evidence>
<evidence type="ECO:0000256" key="4">
    <source>
        <dbReference type="ARBA" id="ARBA00022475"/>
    </source>
</evidence>
<reference evidence="10" key="1">
    <citation type="submission" date="2023-05" db="EMBL/GenBank/DDBJ databases">
        <title>Streptantibioticus silvisoli sp. nov., acidotolerant actinomycetes 1 from pine litter.</title>
        <authorList>
            <person name="Swiecimska M."/>
            <person name="Golinska P."/>
            <person name="Sangal V."/>
            <person name="Wachnowicz B."/>
            <person name="Goodfellow M."/>
        </authorList>
    </citation>
    <scope>NUCLEOTIDE SEQUENCE</scope>
    <source>
        <strain evidence="10">SL13</strain>
    </source>
</reference>
<keyword evidence="6 9" id="KW-0812">Transmembrane</keyword>
<dbReference type="NCBIfam" id="NF002276">
    <property type="entry name" value="PRK01209.1-4"/>
    <property type="match status" value="1"/>
</dbReference>
<comment type="caution">
    <text evidence="10">The sequence shown here is derived from an EMBL/GenBank/DDBJ whole genome shotgun (WGS) entry which is preliminary data.</text>
</comment>
<evidence type="ECO:0000313" key="10">
    <source>
        <dbReference type="EMBL" id="MDI5970818.1"/>
    </source>
</evidence>
<proteinExistence type="inferred from homology"/>
<dbReference type="InterPro" id="IPR004485">
    <property type="entry name" value="Cobalamin_biosynth_CobD/CbiB"/>
</dbReference>
<keyword evidence="8 9" id="KW-0472">Membrane</keyword>
<evidence type="ECO:0000256" key="8">
    <source>
        <dbReference type="ARBA" id="ARBA00023136"/>
    </source>
</evidence>
<comment type="subcellular location">
    <subcellularLocation>
        <location evidence="1 9">Cell membrane</location>
        <topology evidence="1 9">Multi-pass membrane protein</topology>
    </subcellularLocation>
</comment>
<comment type="similarity">
    <text evidence="3 9">Belongs to the CobD/CbiB family.</text>
</comment>
<evidence type="ECO:0000256" key="3">
    <source>
        <dbReference type="ARBA" id="ARBA00006263"/>
    </source>
</evidence>
<evidence type="ECO:0000256" key="9">
    <source>
        <dbReference type="HAMAP-Rule" id="MF_00024"/>
    </source>
</evidence>
<dbReference type="GO" id="GO:0005886">
    <property type="term" value="C:plasma membrane"/>
    <property type="evidence" value="ECO:0007669"/>
    <property type="project" value="UniProtKB-SubCell"/>
</dbReference>
<evidence type="ECO:0000256" key="7">
    <source>
        <dbReference type="ARBA" id="ARBA00022989"/>
    </source>
</evidence>
<dbReference type="NCBIfam" id="TIGR00380">
    <property type="entry name" value="cobal_cbiB"/>
    <property type="match status" value="1"/>
</dbReference>
<dbReference type="HAMAP" id="MF_00024">
    <property type="entry name" value="CobD_CbiB"/>
    <property type="match status" value="1"/>
</dbReference>
<keyword evidence="7 9" id="KW-1133">Transmembrane helix</keyword>
<gene>
    <name evidence="9" type="primary">cobD</name>
    <name evidence="10" type="ORF">POF50_015955</name>
</gene>
<dbReference type="RefSeq" id="WP_271314258.1">
    <property type="nucleotide sequence ID" value="NZ_JABXJJ020000018.1"/>
</dbReference>
<comment type="function">
    <text evidence="9">Converts cobyric acid to cobinamide by the addition of aminopropanol on the F carboxylic group.</text>
</comment>
<dbReference type="GO" id="GO:0015420">
    <property type="term" value="F:ABC-type vitamin B12 transporter activity"/>
    <property type="evidence" value="ECO:0007669"/>
    <property type="project" value="UniProtKB-UniRule"/>
</dbReference>
<dbReference type="AlphaFoldDB" id="A0AA90GYX0"/>
<dbReference type="PANTHER" id="PTHR34308">
    <property type="entry name" value="COBALAMIN BIOSYNTHESIS PROTEIN CBIB"/>
    <property type="match status" value="1"/>
</dbReference>
<evidence type="ECO:0000256" key="6">
    <source>
        <dbReference type="ARBA" id="ARBA00022692"/>
    </source>
</evidence>
<organism evidence="10">
    <name type="scientific">Streptantibioticus silvisoli</name>
    <dbReference type="NCBI Taxonomy" id="2705255"/>
    <lineage>
        <taxon>Bacteria</taxon>
        <taxon>Bacillati</taxon>
        <taxon>Actinomycetota</taxon>
        <taxon>Actinomycetes</taxon>
        <taxon>Kitasatosporales</taxon>
        <taxon>Streptomycetaceae</taxon>
        <taxon>Streptantibioticus</taxon>
    </lineage>
</organism>
<dbReference type="EMBL" id="JABXJJ020000018">
    <property type="protein sequence ID" value="MDI5970818.1"/>
    <property type="molecule type" value="Genomic_DNA"/>
</dbReference>
<comment type="pathway">
    <text evidence="2 9">Cofactor biosynthesis; adenosylcobalamin biosynthesis.</text>
</comment>
<dbReference type="GO" id="GO:0048472">
    <property type="term" value="F:threonine-phosphate decarboxylase activity"/>
    <property type="evidence" value="ECO:0007669"/>
    <property type="project" value="InterPro"/>
</dbReference>
<dbReference type="GO" id="GO:0009236">
    <property type="term" value="P:cobalamin biosynthetic process"/>
    <property type="evidence" value="ECO:0007669"/>
    <property type="project" value="UniProtKB-UniRule"/>
</dbReference>
<dbReference type="Pfam" id="PF03186">
    <property type="entry name" value="CobD_Cbib"/>
    <property type="match status" value="1"/>
</dbReference>
<evidence type="ECO:0000256" key="5">
    <source>
        <dbReference type="ARBA" id="ARBA00022573"/>
    </source>
</evidence>
<name>A0AA90GYX0_9ACTN</name>
<sequence length="311" mass="31933">MRRSATALGLVLGVALDGLLGDPRHAHPVAAYGRYAAALDRRLHRDDHARGALYAAAALLPLVAAAGRLEEMTSGRPVRHVALVAAATWTVLGGHSLRRVAADIGATVEAGDLAAARRLLPSLCGRDPHDLDAAGIARATVESVAENTCDAVVAPLFWGAVAGLPGLLGYRAVNTLDAMVGHRSARYARFGTAAAWLDDAANLLPARLTGALTLLAAPLLGGDARAGLAAWRTGAHRHPSPNSGVCESAAAGVLGVRLGGRTVYAGRVEERPWLGAGADPSGETVRQAVRLSRAVQFGALAALALVAGAWR</sequence>
<dbReference type="PANTHER" id="PTHR34308:SF1">
    <property type="entry name" value="COBALAMIN BIOSYNTHESIS PROTEIN CBIB"/>
    <property type="match status" value="1"/>
</dbReference>
<keyword evidence="4 9" id="KW-1003">Cell membrane</keyword>
<accession>A0AA90GYX0</accession>
<keyword evidence="5 9" id="KW-0169">Cobalamin biosynthesis</keyword>